<dbReference type="SMART" id="SM00409">
    <property type="entry name" value="IG"/>
    <property type="match status" value="1"/>
</dbReference>
<evidence type="ECO:0000313" key="3">
    <source>
        <dbReference type="EMBL" id="CAB1445859.1"/>
    </source>
</evidence>
<dbReference type="Pfam" id="PF07679">
    <property type="entry name" value="I-set"/>
    <property type="match status" value="1"/>
</dbReference>
<reference evidence="3" key="1">
    <citation type="submission" date="2020-03" db="EMBL/GenBank/DDBJ databases">
        <authorList>
            <person name="Weist P."/>
        </authorList>
    </citation>
    <scope>NUCLEOTIDE SEQUENCE</scope>
</reference>
<protein>
    <recommendedName>
        <fullName evidence="2">Ig-like domain-containing protein</fullName>
    </recommendedName>
</protein>
<dbReference type="InterPro" id="IPR036179">
    <property type="entry name" value="Ig-like_dom_sf"/>
</dbReference>
<comment type="caution">
    <text evidence="3">The sequence shown here is derived from an EMBL/GenBank/DDBJ whole genome shotgun (WGS) entry which is preliminary data.</text>
</comment>
<evidence type="ECO:0000256" key="1">
    <source>
        <dbReference type="SAM" id="SignalP"/>
    </source>
</evidence>
<dbReference type="Gene3D" id="2.60.40.10">
    <property type="entry name" value="Immunoglobulins"/>
    <property type="match status" value="1"/>
</dbReference>
<keyword evidence="1" id="KW-0732">Signal</keyword>
<dbReference type="SUPFAM" id="SSF48726">
    <property type="entry name" value="Immunoglobulin"/>
    <property type="match status" value="1"/>
</dbReference>
<feature type="signal peptide" evidence="1">
    <location>
        <begin position="1"/>
        <end position="21"/>
    </location>
</feature>
<feature type="domain" description="Ig-like" evidence="2">
    <location>
        <begin position="7"/>
        <end position="114"/>
    </location>
</feature>
<dbReference type="AlphaFoldDB" id="A0A9N7Z119"/>
<sequence length="134" mass="14799">MSRLTGPSVLLLLGTLCLSSAEDKVTLEVLYPQRSLTVSRGSSVKLSCKANYDQEHCGPVHVVWTQSDRALTDPSKYITTVNETVSEGNMRLRQVETEILDLTADDRGQFQCKAKCEKGEAAMGHFIRIKVEAP</sequence>
<dbReference type="PROSITE" id="PS50835">
    <property type="entry name" value="IG_LIKE"/>
    <property type="match status" value="1"/>
</dbReference>
<organism evidence="3 4">
    <name type="scientific">Pleuronectes platessa</name>
    <name type="common">European plaice</name>
    <dbReference type="NCBI Taxonomy" id="8262"/>
    <lineage>
        <taxon>Eukaryota</taxon>
        <taxon>Metazoa</taxon>
        <taxon>Chordata</taxon>
        <taxon>Craniata</taxon>
        <taxon>Vertebrata</taxon>
        <taxon>Euteleostomi</taxon>
        <taxon>Actinopterygii</taxon>
        <taxon>Neopterygii</taxon>
        <taxon>Teleostei</taxon>
        <taxon>Neoteleostei</taxon>
        <taxon>Acanthomorphata</taxon>
        <taxon>Carangaria</taxon>
        <taxon>Pleuronectiformes</taxon>
        <taxon>Pleuronectoidei</taxon>
        <taxon>Pleuronectidae</taxon>
        <taxon>Pleuronectes</taxon>
    </lineage>
</organism>
<dbReference type="InterPro" id="IPR013098">
    <property type="entry name" value="Ig_I-set"/>
</dbReference>
<feature type="chain" id="PRO_5040301804" description="Ig-like domain-containing protein" evidence="1">
    <location>
        <begin position="22"/>
        <end position="134"/>
    </location>
</feature>
<dbReference type="EMBL" id="CADEAL010003813">
    <property type="protein sequence ID" value="CAB1445859.1"/>
    <property type="molecule type" value="Genomic_DNA"/>
</dbReference>
<accession>A0A9N7Z119</accession>
<name>A0A9N7Z119_PLEPL</name>
<dbReference type="Proteomes" id="UP001153269">
    <property type="component" value="Unassembled WGS sequence"/>
</dbReference>
<evidence type="ECO:0000313" key="4">
    <source>
        <dbReference type="Proteomes" id="UP001153269"/>
    </source>
</evidence>
<proteinExistence type="predicted"/>
<keyword evidence="4" id="KW-1185">Reference proteome</keyword>
<dbReference type="InterPro" id="IPR013783">
    <property type="entry name" value="Ig-like_fold"/>
</dbReference>
<evidence type="ECO:0000259" key="2">
    <source>
        <dbReference type="PROSITE" id="PS50835"/>
    </source>
</evidence>
<gene>
    <name evidence="3" type="ORF">PLEPLA_LOCUS33602</name>
</gene>
<dbReference type="InterPro" id="IPR007110">
    <property type="entry name" value="Ig-like_dom"/>
</dbReference>
<dbReference type="InterPro" id="IPR003599">
    <property type="entry name" value="Ig_sub"/>
</dbReference>